<dbReference type="RefSeq" id="WP_379738644.1">
    <property type="nucleotide sequence ID" value="NZ_JBHSGW010000003.1"/>
</dbReference>
<sequence length="213" mass="25091">MPIHKIIHLNPTTSIYIWKIEEDFNTLFRAIPLKDISLARVESMKDVKHQKGFLSIRHLLKIANYDDFDLFYDEKGKPHLKDGKEISITHSFDFSAIIISDKKVGIDIELRRDKVQLIAKKFVDIEFNYIQKNDKEYTNLLTVVWGAKESIYKLYNQKGLFFIENIVVHPFKMIDDKGTAEVNYDNRKSLYDFAFEEIENYTLVYALEQVENA</sequence>
<keyword evidence="4" id="KW-1185">Reference proteome</keyword>
<evidence type="ECO:0000259" key="2">
    <source>
        <dbReference type="Pfam" id="PF01648"/>
    </source>
</evidence>
<reference evidence="4" key="1">
    <citation type="journal article" date="2019" name="Int. J. Syst. Evol. Microbiol.">
        <title>The Global Catalogue of Microorganisms (GCM) 10K type strain sequencing project: providing services to taxonomists for standard genome sequencing and annotation.</title>
        <authorList>
            <consortium name="The Broad Institute Genomics Platform"/>
            <consortium name="The Broad Institute Genome Sequencing Center for Infectious Disease"/>
            <person name="Wu L."/>
            <person name="Ma J."/>
        </authorList>
    </citation>
    <scope>NUCLEOTIDE SEQUENCE [LARGE SCALE GENOMIC DNA]</scope>
    <source>
        <strain evidence="4">CCUG 50349</strain>
    </source>
</reference>
<dbReference type="SUPFAM" id="SSF56214">
    <property type="entry name" value="4'-phosphopantetheinyl transferase"/>
    <property type="match status" value="2"/>
</dbReference>
<dbReference type="EMBL" id="JBHSGW010000003">
    <property type="protein sequence ID" value="MFC4739335.1"/>
    <property type="molecule type" value="Genomic_DNA"/>
</dbReference>
<feature type="domain" description="4'-phosphopantetheinyl transferase" evidence="2">
    <location>
        <begin position="104"/>
        <end position="170"/>
    </location>
</feature>
<dbReference type="Gene3D" id="3.90.470.20">
    <property type="entry name" value="4'-phosphopantetheinyl transferase domain"/>
    <property type="match status" value="1"/>
</dbReference>
<evidence type="ECO:0000256" key="1">
    <source>
        <dbReference type="ARBA" id="ARBA00022679"/>
    </source>
</evidence>
<organism evidence="3 4">
    <name type="scientific">Flavobacterium ponti</name>
    <dbReference type="NCBI Taxonomy" id="665133"/>
    <lineage>
        <taxon>Bacteria</taxon>
        <taxon>Pseudomonadati</taxon>
        <taxon>Bacteroidota</taxon>
        <taxon>Flavobacteriia</taxon>
        <taxon>Flavobacteriales</taxon>
        <taxon>Flavobacteriaceae</taxon>
        <taxon>Flavobacterium</taxon>
    </lineage>
</organism>
<dbReference type="GO" id="GO:0016740">
    <property type="term" value="F:transferase activity"/>
    <property type="evidence" value="ECO:0007669"/>
    <property type="project" value="UniProtKB-KW"/>
</dbReference>
<proteinExistence type="predicted"/>
<dbReference type="Pfam" id="PF01648">
    <property type="entry name" value="ACPS"/>
    <property type="match status" value="1"/>
</dbReference>
<name>A0ABV9P4K9_9FLAO</name>
<dbReference type="InterPro" id="IPR008278">
    <property type="entry name" value="4-PPantetheinyl_Trfase_dom"/>
</dbReference>
<keyword evidence="1 3" id="KW-0808">Transferase</keyword>
<accession>A0ABV9P4K9</accession>
<gene>
    <name evidence="3" type="ORF">ACFO3U_04955</name>
</gene>
<evidence type="ECO:0000313" key="3">
    <source>
        <dbReference type="EMBL" id="MFC4739335.1"/>
    </source>
</evidence>
<dbReference type="InterPro" id="IPR037143">
    <property type="entry name" value="4-PPantetheinyl_Trfase_dom_sf"/>
</dbReference>
<dbReference type="Proteomes" id="UP001595885">
    <property type="component" value="Unassembled WGS sequence"/>
</dbReference>
<comment type="caution">
    <text evidence="3">The sequence shown here is derived from an EMBL/GenBank/DDBJ whole genome shotgun (WGS) entry which is preliminary data.</text>
</comment>
<evidence type="ECO:0000313" key="4">
    <source>
        <dbReference type="Proteomes" id="UP001595885"/>
    </source>
</evidence>
<protein>
    <submittedName>
        <fullName evidence="3">4'-phosphopantetheinyl transferase family protein</fullName>
    </submittedName>
</protein>